<dbReference type="GO" id="GO:0016747">
    <property type="term" value="F:acyltransferase activity, transferring groups other than amino-acyl groups"/>
    <property type="evidence" value="ECO:0007669"/>
    <property type="project" value="InterPro"/>
</dbReference>
<feature type="domain" description="Acyltransferase 3" evidence="2">
    <location>
        <begin position="14"/>
        <end position="312"/>
    </location>
</feature>
<sequence>MLNRASAGSVMRDYRLDSIKASLIFLVVFGHIIEAAVPGSPMLSRIYDFLYLFHMPAFIFLNGYVVKERFTVNYQTIFYKLIIPFVALSLLYELAELIIYRDLSSYIKNGAPNWILWYLYSLIFWKLLTPLFMRLRFALGISIAVSVAVSFVDFDGYAFGIMRTLVFFPFYIAGVQAASSNRLRLENVFNPKAACVGAVILLLSYLFGDQFGTALLYGSSTFPALDEGLREAVVMRLGHYLLAGICIYAFCALTWWWRGLAKIGTRTLFIYALHGLVVKYLLWDALQKLNAPWQVAVAALAAATGLTWLLSRDGVKRLMDGWIALVGLVLAPRENRRSQEQAKG</sequence>
<feature type="transmembrane region" description="Helical" evidence="1">
    <location>
        <begin position="193"/>
        <end position="217"/>
    </location>
</feature>
<protein>
    <recommendedName>
        <fullName evidence="2">Acyltransferase 3 domain-containing protein</fullName>
    </recommendedName>
</protein>
<evidence type="ECO:0000259" key="2">
    <source>
        <dbReference type="Pfam" id="PF01757"/>
    </source>
</evidence>
<dbReference type="KEGG" id="izh:FEM41_21355"/>
<keyword evidence="1" id="KW-0812">Transmembrane</keyword>
<organism evidence="3 4">
    <name type="scientific">Jejubacter calystegiae</name>
    <dbReference type="NCBI Taxonomy" id="2579935"/>
    <lineage>
        <taxon>Bacteria</taxon>
        <taxon>Pseudomonadati</taxon>
        <taxon>Pseudomonadota</taxon>
        <taxon>Gammaproteobacteria</taxon>
        <taxon>Enterobacterales</taxon>
        <taxon>Enterobacteriaceae</taxon>
        <taxon>Jejubacter</taxon>
    </lineage>
</organism>
<feature type="transmembrane region" description="Helical" evidence="1">
    <location>
        <begin position="158"/>
        <end position="181"/>
    </location>
</feature>
<dbReference type="AlphaFoldDB" id="A0A4P8YMD9"/>
<feature type="transmembrane region" description="Helical" evidence="1">
    <location>
        <begin position="77"/>
        <end position="99"/>
    </location>
</feature>
<dbReference type="InterPro" id="IPR002656">
    <property type="entry name" value="Acyl_transf_3_dom"/>
</dbReference>
<keyword evidence="1" id="KW-1133">Transmembrane helix</keyword>
<dbReference type="OrthoDB" id="6623990at2"/>
<feature type="transmembrane region" description="Helical" evidence="1">
    <location>
        <begin position="268"/>
        <end position="286"/>
    </location>
</feature>
<dbReference type="PANTHER" id="PTHR37312">
    <property type="entry name" value="MEMBRANE-BOUND ACYLTRANSFERASE YKRP-RELATED"/>
    <property type="match status" value="1"/>
</dbReference>
<gene>
    <name evidence="3" type="ORF">FEM41_21355</name>
</gene>
<dbReference type="Proteomes" id="UP000302163">
    <property type="component" value="Chromosome"/>
</dbReference>
<feature type="transmembrane region" description="Helical" evidence="1">
    <location>
        <begin position="111"/>
        <end position="128"/>
    </location>
</feature>
<proteinExistence type="predicted"/>
<reference evidence="3 4" key="1">
    <citation type="submission" date="2019-05" db="EMBL/GenBank/DDBJ databases">
        <title>Complete genome sequence of Izhakiella calystegiae KSNA2, an endophyte isolated from beach morning glory (Calystegia soldanella).</title>
        <authorList>
            <person name="Jiang L."/>
            <person name="Jeong J.C."/>
            <person name="Kim C.Y."/>
            <person name="Kim D.H."/>
            <person name="Kim S.W."/>
            <person name="Lee j."/>
        </authorList>
    </citation>
    <scope>NUCLEOTIDE SEQUENCE [LARGE SCALE GENOMIC DNA]</scope>
    <source>
        <strain evidence="3 4">KSNA2</strain>
    </source>
</reference>
<dbReference type="InterPro" id="IPR052734">
    <property type="entry name" value="Nod_factor_acetyltransferase"/>
</dbReference>
<evidence type="ECO:0000313" key="4">
    <source>
        <dbReference type="Proteomes" id="UP000302163"/>
    </source>
</evidence>
<feature type="transmembrane region" description="Helical" evidence="1">
    <location>
        <begin position="21"/>
        <end position="40"/>
    </location>
</feature>
<feature type="transmembrane region" description="Helical" evidence="1">
    <location>
        <begin position="237"/>
        <end position="256"/>
    </location>
</feature>
<feature type="transmembrane region" description="Helical" evidence="1">
    <location>
        <begin position="46"/>
        <end position="65"/>
    </location>
</feature>
<dbReference type="EMBL" id="CP040428">
    <property type="protein sequence ID" value="QCT22009.1"/>
    <property type="molecule type" value="Genomic_DNA"/>
</dbReference>
<feature type="transmembrane region" description="Helical" evidence="1">
    <location>
        <begin position="135"/>
        <end position="152"/>
    </location>
</feature>
<feature type="transmembrane region" description="Helical" evidence="1">
    <location>
        <begin position="292"/>
        <end position="310"/>
    </location>
</feature>
<keyword evidence="4" id="KW-1185">Reference proteome</keyword>
<evidence type="ECO:0000313" key="3">
    <source>
        <dbReference type="EMBL" id="QCT22009.1"/>
    </source>
</evidence>
<accession>A0A4P8YMD9</accession>
<keyword evidence="1" id="KW-0472">Membrane</keyword>
<name>A0A4P8YMD9_9ENTR</name>
<evidence type="ECO:0000256" key="1">
    <source>
        <dbReference type="SAM" id="Phobius"/>
    </source>
</evidence>
<dbReference type="Pfam" id="PF01757">
    <property type="entry name" value="Acyl_transf_3"/>
    <property type="match status" value="1"/>
</dbReference>
<dbReference type="PANTHER" id="PTHR37312:SF1">
    <property type="entry name" value="MEMBRANE-BOUND ACYLTRANSFERASE YKRP-RELATED"/>
    <property type="match status" value="1"/>
</dbReference>